<keyword evidence="2" id="KW-0812">Transmembrane</keyword>
<proteinExistence type="predicted"/>
<keyword evidence="3" id="KW-0378">Hydrolase</keyword>
<evidence type="ECO:0000313" key="4">
    <source>
        <dbReference type="Proteomes" id="UP000294558"/>
    </source>
</evidence>
<organism evidence="3 4">
    <name type="scientific">Ilumatobacter fluminis</name>
    <dbReference type="NCBI Taxonomy" id="467091"/>
    <lineage>
        <taxon>Bacteria</taxon>
        <taxon>Bacillati</taxon>
        <taxon>Actinomycetota</taxon>
        <taxon>Acidimicrobiia</taxon>
        <taxon>Acidimicrobiales</taxon>
        <taxon>Ilumatobacteraceae</taxon>
        <taxon>Ilumatobacter</taxon>
    </lineage>
</organism>
<evidence type="ECO:0000256" key="2">
    <source>
        <dbReference type="SAM" id="Phobius"/>
    </source>
</evidence>
<reference evidence="3 4" key="1">
    <citation type="submission" date="2019-03" db="EMBL/GenBank/DDBJ databases">
        <title>Sequencing the genomes of 1000 actinobacteria strains.</title>
        <authorList>
            <person name="Klenk H.-P."/>
        </authorList>
    </citation>
    <scope>NUCLEOTIDE SEQUENCE [LARGE SCALE GENOMIC DNA]</scope>
    <source>
        <strain evidence="3 4">DSM 18936</strain>
    </source>
</reference>
<feature type="transmembrane region" description="Helical" evidence="2">
    <location>
        <begin position="6"/>
        <end position="26"/>
    </location>
</feature>
<feature type="region of interest" description="Disordered" evidence="1">
    <location>
        <begin position="71"/>
        <end position="91"/>
    </location>
</feature>
<dbReference type="EMBL" id="SOAU01000001">
    <property type="protein sequence ID" value="TDT15071.1"/>
    <property type="molecule type" value="Genomic_DNA"/>
</dbReference>
<keyword evidence="3" id="KW-0255">Endonuclease</keyword>
<sequence>MPYTLAKMLLWIVLAVGLGIITGWLLRNVTARRQIARARSQRGDNGEVERLRGRITTLESTIAERDRRIADLESDVAPPADADPEPAPETAGDVLIGAPADPETEQAEAVLGTPVTIDDLKVIVGIGPTVEELCHGIGIRTWADLASTEVSLLQTMLNDAGARSKTNDPTMWPHQAELLAARDWASFAALRDELTAPSDASTS</sequence>
<keyword evidence="3" id="KW-0540">Nuclease</keyword>
<dbReference type="AlphaFoldDB" id="A0A4R7HVR5"/>
<dbReference type="GO" id="GO:0004519">
    <property type="term" value="F:endonuclease activity"/>
    <property type="evidence" value="ECO:0007669"/>
    <property type="project" value="UniProtKB-KW"/>
</dbReference>
<comment type="caution">
    <text evidence="3">The sequence shown here is derived from an EMBL/GenBank/DDBJ whole genome shotgun (WGS) entry which is preliminary data.</text>
</comment>
<keyword evidence="2" id="KW-0472">Membrane</keyword>
<accession>A0A4R7HVR5</accession>
<keyword evidence="2" id="KW-1133">Transmembrane helix</keyword>
<evidence type="ECO:0000256" key="1">
    <source>
        <dbReference type="SAM" id="MobiDB-lite"/>
    </source>
</evidence>
<evidence type="ECO:0000313" key="3">
    <source>
        <dbReference type="EMBL" id="TDT15071.1"/>
    </source>
</evidence>
<keyword evidence="4" id="KW-1185">Reference proteome</keyword>
<gene>
    <name evidence="3" type="ORF">BDK89_0631</name>
</gene>
<dbReference type="Proteomes" id="UP000294558">
    <property type="component" value="Unassembled WGS sequence"/>
</dbReference>
<protein>
    <submittedName>
        <fullName evidence="3">Putative flap endonuclease-1-like 5' DNA nuclease</fullName>
    </submittedName>
</protein>
<dbReference type="OrthoDB" id="3298812at2"/>
<name>A0A4R7HVR5_9ACTN</name>
<dbReference type="RefSeq" id="WP_133867563.1">
    <property type="nucleotide sequence ID" value="NZ_SOAU01000001.1"/>
</dbReference>